<dbReference type="RefSeq" id="WP_179917826.1">
    <property type="nucleotide sequence ID" value="NZ_CP058909.1"/>
</dbReference>
<protein>
    <recommendedName>
        <fullName evidence="3">Lipoprotein</fullName>
    </recommendedName>
</protein>
<proteinExistence type="predicted"/>
<sequence length="150" mass="16143">MKKQLSLALCLFLLAGCSSIGGETPPTPTSESNEPWEYGIAIENGYETQEFTVTLTTKSGRSIVNETHRIASGAQWKVTTLTESKHSGQKYLLAISATDEGNLVEKEISATPQEKVSYTSGATLYKFGPSGTGVYNCGGNATCYLQFNDQ</sequence>
<dbReference type="EMBL" id="CP058909">
    <property type="protein sequence ID" value="QLH82757.1"/>
    <property type="molecule type" value="Genomic_DNA"/>
</dbReference>
<dbReference type="PROSITE" id="PS51257">
    <property type="entry name" value="PROKAR_LIPOPROTEIN"/>
    <property type="match status" value="1"/>
</dbReference>
<reference evidence="1 2" key="1">
    <citation type="submission" date="2020-07" db="EMBL/GenBank/DDBJ databases">
        <title>Halosimplex litoreum sp. nov. and Halosimplex rubrum sp. nov., isolated from different salt environments.</title>
        <authorList>
            <person name="Cui H."/>
        </authorList>
    </citation>
    <scope>NUCLEOTIDE SEQUENCE [LARGE SCALE GENOMIC DNA]</scope>
    <source>
        <strain evidence="1 2">R2</strain>
    </source>
</reference>
<evidence type="ECO:0008006" key="3">
    <source>
        <dbReference type="Google" id="ProtNLM"/>
    </source>
</evidence>
<organism evidence="1 2">
    <name type="scientific">Halosimplex pelagicum</name>
    <dbReference type="NCBI Taxonomy" id="869886"/>
    <lineage>
        <taxon>Archaea</taxon>
        <taxon>Methanobacteriati</taxon>
        <taxon>Methanobacteriota</taxon>
        <taxon>Stenosarchaea group</taxon>
        <taxon>Halobacteria</taxon>
        <taxon>Halobacteriales</taxon>
        <taxon>Haloarculaceae</taxon>
        <taxon>Halosimplex</taxon>
    </lineage>
</organism>
<evidence type="ECO:0000313" key="1">
    <source>
        <dbReference type="EMBL" id="QLH82757.1"/>
    </source>
</evidence>
<dbReference type="KEGG" id="hpel:HZS54_14495"/>
<name>A0A7D5P7G7_9EURY</name>
<dbReference type="Proteomes" id="UP000509346">
    <property type="component" value="Chromosome"/>
</dbReference>
<accession>A0A7D5P7G7</accession>
<evidence type="ECO:0000313" key="2">
    <source>
        <dbReference type="Proteomes" id="UP000509346"/>
    </source>
</evidence>
<dbReference type="OrthoDB" id="381821at2157"/>
<dbReference type="AlphaFoldDB" id="A0A7D5P7G7"/>
<keyword evidence="2" id="KW-1185">Reference proteome</keyword>
<dbReference type="GeneID" id="56083822"/>
<gene>
    <name evidence="1" type="ORF">HZS54_14495</name>
</gene>